<reference evidence="1" key="1">
    <citation type="submission" date="2020-08" db="EMBL/GenBank/DDBJ databases">
        <title>Multicomponent nature underlies the extraordinary mechanical properties of spider dragline silk.</title>
        <authorList>
            <person name="Kono N."/>
            <person name="Nakamura H."/>
            <person name="Mori M."/>
            <person name="Yoshida Y."/>
            <person name="Ohtoshi R."/>
            <person name="Malay A.D."/>
            <person name="Moran D.A.P."/>
            <person name="Tomita M."/>
            <person name="Numata K."/>
            <person name="Arakawa K."/>
        </authorList>
    </citation>
    <scope>NUCLEOTIDE SEQUENCE</scope>
</reference>
<dbReference type="Proteomes" id="UP000887159">
    <property type="component" value="Unassembled WGS sequence"/>
</dbReference>
<gene>
    <name evidence="1" type="primary">NCL1_51980</name>
    <name evidence="1" type="ORF">TNCV_1467421</name>
</gene>
<evidence type="ECO:0000313" key="1">
    <source>
        <dbReference type="EMBL" id="GFY01750.1"/>
    </source>
</evidence>
<proteinExistence type="predicted"/>
<evidence type="ECO:0000313" key="2">
    <source>
        <dbReference type="Proteomes" id="UP000887159"/>
    </source>
</evidence>
<comment type="caution">
    <text evidence="1">The sequence shown here is derived from an EMBL/GenBank/DDBJ whole genome shotgun (WGS) entry which is preliminary data.</text>
</comment>
<accession>A0A8X6RZM8</accession>
<dbReference type="EMBL" id="BMAU01021230">
    <property type="protein sequence ID" value="GFY01750.1"/>
    <property type="molecule type" value="Genomic_DNA"/>
</dbReference>
<name>A0A8X6RZM8_TRICX</name>
<protein>
    <submittedName>
        <fullName evidence="1">Uncharacterized protein</fullName>
    </submittedName>
</protein>
<organism evidence="1 2">
    <name type="scientific">Trichonephila clavipes</name>
    <name type="common">Golden silk orbweaver</name>
    <name type="synonym">Nephila clavipes</name>
    <dbReference type="NCBI Taxonomy" id="2585209"/>
    <lineage>
        <taxon>Eukaryota</taxon>
        <taxon>Metazoa</taxon>
        <taxon>Ecdysozoa</taxon>
        <taxon>Arthropoda</taxon>
        <taxon>Chelicerata</taxon>
        <taxon>Arachnida</taxon>
        <taxon>Araneae</taxon>
        <taxon>Araneomorphae</taxon>
        <taxon>Entelegynae</taxon>
        <taxon>Araneoidea</taxon>
        <taxon>Nephilidae</taxon>
        <taxon>Trichonephila</taxon>
    </lineage>
</organism>
<keyword evidence="2" id="KW-1185">Reference proteome</keyword>
<dbReference type="AlphaFoldDB" id="A0A8X6RZM8"/>
<sequence length="157" mass="17324">MSLTRIPGSGCPRRTSRREDRHIVRNARLQTTASSAATQTQVTPSQGLLCLLEPYEGAWLKDIWDRGTHYVCCPSRPPIDASVLSGVVHEETELQWNRTRSSLATNSDSVTAVMRIAFVCGDPVVNASILPLLYRDTPAPTARVMVWVPLPIIHGHP</sequence>